<dbReference type="EMBL" id="PVNA01000001">
    <property type="protein sequence ID" value="PRX15750.1"/>
    <property type="molecule type" value="Genomic_DNA"/>
</dbReference>
<proteinExistence type="predicted"/>
<reference evidence="2 3" key="1">
    <citation type="submission" date="2018-03" db="EMBL/GenBank/DDBJ databases">
        <title>Genomic Encyclopedia of Archaeal and Bacterial Type Strains, Phase II (KMG-II): from individual species to whole genera.</title>
        <authorList>
            <person name="Goeker M."/>
        </authorList>
    </citation>
    <scope>NUCLEOTIDE SEQUENCE [LARGE SCALE GENOMIC DNA]</scope>
    <source>
        <strain evidence="2 3">DSM 22727</strain>
    </source>
</reference>
<keyword evidence="3" id="KW-1185">Reference proteome</keyword>
<organism evidence="2 3">
    <name type="scientific">Nonlabens ulvanivorans</name>
    <name type="common">Persicivirga ulvanivorans</name>
    <dbReference type="NCBI Taxonomy" id="906888"/>
    <lineage>
        <taxon>Bacteria</taxon>
        <taxon>Pseudomonadati</taxon>
        <taxon>Bacteroidota</taxon>
        <taxon>Flavobacteriia</taxon>
        <taxon>Flavobacteriales</taxon>
        <taxon>Flavobacteriaceae</taxon>
        <taxon>Nonlabens</taxon>
    </lineage>
</organism>
<protein>
    <submittedName>
        <fullName evidence="2">Uncharacterized protein</fullName>
    </submittedName>
</protein>
<evidence type="ECO:0000313" key="3">
    <source>
        <dbReference type="Proteomes" id="UP000239997"/>
    </source>
</evidence>
<gene>
    <name evidence="2" type="ORF">LY02_00973</name>
</gene>
<sequence length="75" mass="8647">MKNLNQKKPDFSRRNKRTPQATEPFHSADLSLPAMRINSKKINANKDNNQEIQTASKASKRSTSRNGYMFFAIYI</sequence>
<feature type="region of interest" description="Disordered" evidence="1">
    <location>
        <begin position="1"/>
        <end position="62"/>
    </location>
</feature>
<evidence type="ECO:0000313" key="2">
    <source>
        <dbReference type="EMBL" id="PRX15750.1"/>
    </source>
</evidence>
<comment type="caution">
    <text evidence="2">The sequence shown here is derived from an EMBL/GenBank/DDBJ whole genome shotgun (WGS) entry which is preliminary data.</text>
</comment>
<accession>A0ABX5EBW4</accession>
<feature type="compositionally biased region" description="Polar residues" evidence="1">
    <location>
        <begin position="40"/>
        <end position="57"/>
    </location>
</feature>
<evidence type="ECO:0000256" key="1">
    <source>
        <dbReference type="SAM" id="MobiDB-lite"/>
    </source>
</evidence>
<dbReference type="RefSeq" id="WP_146128647.1">
    <property type="nucleotide sequence ID" value="NZ_JPJI01000032.1"/>
</dbReference>
<name>A0ABX5EBW4_NONUL</name>
<dbReference type="Proteomes" id="UP000239997">
    <property type="component" value="Unassembled WGS sequence"/>
</dbReference>